<sequence>MGCATSQGERSVLQSIMLEGCAAIKVL</sequence>
<gene>
    <name evidence="1" type="ORF">rCG_29531</name>
</gene>
<accession>A6K8Z9</accession>
<organism evidence="1 2">
    <name type="scientific">Rattus norvegicus</name>
    <name type="common">Rat</name>
    <dbReference type="NCBI Taxonomy" id="10116"/>
    <lineage>
        <taxon>Eukaryota</taxon>
        <taxon>Metazoa</taxon>
        <taxon>Chordata</taxon>
        <taxon>Craniata</taxon>
        <taxon>Vertebrata</taxon>
        <taxon>Euteleostomi</taxon>
        <taxon>Mammalia</taxon>
        <taxon>Eutheria</taxon>
        <taxon>Euarchontoglires</taxon>
        <taxon>Glires</taxon>
        <taxon>Rodentia</taxon>
        <taxon>Myomorpha</taxon>
        <taxon>Muroidea</taxon>
        <taxon>Muridae</taxon>
        <taxon>Murinae</taxon>
        <taxon>Rattus</taxon>
    </lineage>
</organism>
<evidence type="ECO:0000313" key="2">
    <source>
        <dbReference type="Proteomes" id="UP000234681"/>
    </source>
</evidence>
<dbReference type="EMBL" id="CH474029">
    <property type="protein sequence ID" value="EDL89419.1"/>
    <property type="molecule type" value="Genomic_DNA"/>
</dbReference>
<dbReference type="Proteomes" id="UP000234681">
    <property type="component" value="Chromosome 7"/>
</dbReference>
<evidence type="ECO:0000313" key="1">
    <source>
        <dbReference type="EMBL" id="EDL89419.1"/>
    </source>
</evidence>
<protein>
    <submittedName>
        <fullName evidence="1">RCG29531</fullName>
    </submittedName>
</protein>
<reference evidence="2" key="1">
    <citation type="submission" date="2005-09" db="EMBL/GenBank/DDBJ databases">
        <authorList>
            <person name="Mural R.J."/>
            <person name="Li P.W."/>
            <person name="Adams M.D."/>
            <person name="Amanatides P.G."/>
            <person name="Baden-Tillson H."/>
            <person name="Barnstead M."/>
            <person name="Chin S.H."/>
            <person name="Dew I."/>
            <person name="Evans C.A."/>
            <person name="Ferriera S."/>
            <person name="Flanigan M."/>
            <person name="Fosler C."/>
            <person name="Glodek A."/>
            <person name="Gu Z."/>
            <person name="Holt R.A."/>
            <person name="Jennings D."/>
            <person name="Kraft C.L."/>
            <person name="Lu F."/>
            <person name="Nguyen T."/>
            <person name="Nusskern D.R."/>
            <person name="Pfannkoch C.M."/>
            <person name="Sitter C."/>
            <person name="Sutton G.G."/>
            <person name="Venter J.C."/>
            <person name="Wang Z."/>
            <person name="Woodage T."/>
            <person name="Zheng X.H."/>
            <person name="Zhong F."/>
        </authorList>
    </citation>
    <scope>NUCLEOTIDE SEQUENCE [LARGE SCALE GENOMIC DNA]</scope>
    <source>
        <strain>BN</strain>
        <strain evidence="2">Sprague-Dawley</strain>
    </source>
</reference>
<proteinExistence type="predicted"/>
<dbReference type="AlphaFoldDB" id="A6K8Z9"/>
<name>A6K8Z9_RAT</name>